<evidence type="ECO:0000313" key="1">
    <source>
        <dbReference type="EMBL" id="ERH99030.1"/>
    </source>
</evidence>
<organism evidence="1 2">
    <name type="scientific">Bacillus thuringiensis T01-328</name>
    <dbReference type="NCBI Taxonomy" id="1324966"/>
    <lineage>
        <taxon>Bacteria</taxon>
        <taxon>Bacillati</taxon>
        <taxon>Bacillota</taxon>
        <taxon>Bacilli</taxon>
        <taxon>Bacillales</taxon>
        <taxon>Bacillaceae</taxon>
        <taxon>Bacillus</taxon>
        <taxon>Bacillus cereus group</taxon>
    </lineage>
</organism>
<evidence type="ECO:0000313" key="2">
    <source>
        <dbReference type="Proteomes" id="UP000013487"/>
    </source>
</evidence>
<gene>
    <name evidence="1" type="ORF">BTCBT_004839</name>
</gene>
<reference evidence="1 2" key="1">
    <citation type="journal article" date="2013" name="Genome Announc.">
        <title>Draft Genome Sequence of Bacillus thuringiensis var. thuringiensis Strain T01-328, a Brazilian Isolate That Produces a Soluble Pesticide Protein, Cry1Ia.</title>
        <authorList>
            <person name="Varani A.M."/>
            <person name="Lemos M.V."/>
            <person name="Fernandes C.C."/>
            <person name="Lemos E.G."/>
            <person name="Alves E.C."/>
            <person name="Desiderio J.A."/>
        </authorList>
    </citation>
    <scope>NUCLEOTIDE SEQUENCE [LARGE SCALE GENOMIC DNA]</scope>
    <source>
        <strain evidence="1 2">T01-328</strain>
    </source>
</reference>
<dbReference type="Proteomes" id="UP000013487">
    <property type="component" value="Unassembled WGS sequence"/>
</dbReference>
<dbReference type="EMBL" id="ARXZ02000011">
    <property type="protein sequence ID" value="ERH99030.1"/>
    <property type="molecule type" value="Genomic_DNA"/>
</dbReference>
<proteinExistence type="predicted"/>
<protein>
    <submittedName>
        <fullName evidence="1">Uncharacterized protein</fullName>
    </submittedName>
</protein>
<sequence length="53" mass="6318">MSRRHLHSLLACKEQDKEKASWALFFERNLREEVLKSEETDKRTKDGIGHSFE</sequence>
<name>A0AAN4KNP0_BACTU</name>
<comment type="caution">
    <text evidence="1">The sequence shown here is derived from an EMBL/GenBank/DDBJ whole genome shotgun (WGS) entry which is preliminary data.</text>
</comment>
<dbReference type="AlphaFoldDB" id="A0AAN4KNP0"/>
<accession>A0AAN4KNP0</accession>